<evidence type="ECO:0000256" key="2">
    <source>
        <dbReference type="SAM" id="Phobius"/>
    </source>
</evidence>
<dbReference type="EMBL" id="BAABID010000007">
    <property type="protein sequence ID" value="GAA4724945.1"/>
    <property type="molecule type" value="Genomic_DNA"/>
</dbReference>
<feature type="region of interest" description="Disordered" evidence="1">
    <location>
        <begin position="1"/>
        <end position="23"/>
    </location>
</feature>
<feature type="region of interest" description="Disordered" evidence="1">
    <location>
        <begin position="64"/>
        <end position="86"/>
    </location>
</feature>
<keyword evidence="2" id="KW-0812">Transmembrane</keyword>
<accession>A0ABP8YEW4</accession>
<keyword evidence="4" id="KW-1185">Reference proteome</keyword>
<comment type="caution">
    <text evidence="3">The sequence shown here is derived from an EMBL/GenBank/DDBJ whole genome shotgun (WGS) entry which is preliminary data.</text>
</comment>
<organism evidence="3 4">
    <name type="scientific">Isoptericola chiayiensis</name>
    <dbReference type="NCBI Taxonomy" id="579446"/>
    <lineage>
        <taxon>Bacteria</taxon>
        <taxon>Bacillati</taxon>
        <taxon>Actinomycetota</taxon>
        <taxon>Actinomycetes</taxon>
        <taxon>Micrococcales</taxon>
        <taxon>Promicromonosporaceae</taxon>
        <taxon>Isoptericola</taxon>
    </lineage>
</organism>
<evidence type="ECO:0000313" key="3">
    <source>
        <dbReference type="EMBL" id="GAA4724945.1"/>
    </source>
</evidence>
<proteinExistence type="predicted"/>
<feature type="compositionally biased region" description="Low complexity" evidence="1">
    <location>
        <begin position="67"/>
        <end position="86"/>
    </location>
</feature>
<protein>
    <submittedName>
        <fullName evidence="3">Uncharacterized protein</fullName>
    </submittedName>
</protein>
<dbReference type="Proteomes" id="UP001500956">
    <property type="component" value="Unassembled WGS sequence"/>
</dbReference>
<sequence length="221" mass="23199">MVDQRPGYMSPGFRTPGERVHQKNSRAAVVRRRKVVAVLALVLIAAIAVVTAFWWPGFARPEPEPLPDVTVTAAPPTPTADAEPLPEGATDFVSAMPDSALALVRGEPAENAEWVEGAGAVEAWDVPYTDGSDGGEQVALTAGQWVDADEAAEAHTAILDSVAEPTVEGDVTVGGETVGPYAVSPGEAAGTSVVTWRNDTAVFQATGPDQLVQDFYETFPM</sequence>
<dbReference type="RefSeq" id="WP_172153364.1">
    <property type="nucleotide sequence ID" value="NZ_BAABID010000007.1"/>
</dbReference>
<keyword evidence="2" id="KW-1133">Transmembrane helix</keyword>
<reference evidence="4" key="1">
    <citation type="journal article" date="2019" name="Int. J. Syst. Evol. Microbiol.">
        <title>The Global Catalogue of Microorganisms (GCM) 10K type strain sequencing project: providing services to taxonomists for standard genome sequencing and annotation.</title>
        <authorList>
            <consortium name="The Broad Institute Genomics Platform"/>
            <consortium name="The Broad Institute Genome Sequencing Center for Infectious Disease"/>
            <person name="Wu L."/>
            <person name="Ma J."/>
        </authorList>
    </citation>
    <scope>NUCLEOTIDE SEQUENCE [LARGE SCALE GENOMIC DNA]</scope>
    <source>
        <strain evidence="4">JCM 18063</strain>
    </source>
</reference>
<keyword evidence="2" id="KW-0472">Membrane</keyword>
<name>A0ABP8YEW4_9MICO</name>
<evidence type="ECO:0000313" key="4">
    <source>
        <dbReference type="Proteomes" id="UP001500956"/>
    </source>
</evidence>
<feature type="transmembrane region" description="Helical" evidence="2">
    <location>
        <begin position="35"/>
        <end position="55"/>
    </location>
</feature>
<evidence type="ECO:0000256" key="1">
    <source>
        <dbReference type="SAM" id="MobiDB-lite"/>
    </source>
</evidence>
<gene>
    <name evidence="3" type="ORF">GCM10023216_13910</name>
</gene>